<protein>
    <recommendedName>
        <fullName evidence="1">Helitron helicase-like domain-containing protein</fullName>
    </recommendedName>
</protein>
<dbReference type="EnsemblMetazoa" id="Aqu2.1.21842_001">
    <property type="protein sequence ID" value="Aqu2.1.21842_001"/>
    <property type="gene ID" value="Aqu2.1.21842"/>
</dbReference>
<dbReference type="Pfam" id="PF14214">
    <property type="entry name" value="Helitron_like_N"/>
    <property type="match status" value="2"/>
</dbReference>
<evidence type="ECO:0000259" key="1">
    <source>
        <dbReference type="Pfam" id="PF14214"/>
    </source>
</evidence>
<accession>A0A1X7U1U9</accession>
<feature type="domain" description="Helitron helicase-like" evidence="1">
    <location>
        <begin position="289"/>
        <end position="345"/>
    </location>
</feature>
<dbReference type="InParanoid" id="A0A1X7U1U9"/>
<organism evidence="2">
    <name type="scientific">Amphimedon queenslandica</name>
    <name type="common">Sponge</name>
    <dbReference type="NCBI Taxonomy" id="400682"/>
    <lineage>
        <taxon>Eukaryota</taxon>
        <taxon>Metazoa</taxon>
        <taxon>Porifera</taxon>
        <taxon>Demospongiae</taxon>
        <taxon>Heteroscleromorpha</taxon>
        <taxon>Haplosclerida</taxon>
        <taxon>Niphatidae</taxon>
        <taxon>Amphimedon</taxon>
    </lineage>
</organism>
<dbReference type="AlphaFoldDB" id="A0A1X7U1U9"/>
<reference evidence="2" key="1">
    <citation type="submission" date="2017-05" db="UniProtKB">
        <authorList>
            <consortium name="EnsemblMetazoa"/>
        </authorList>
    </citation>
    <scope>IDENTIFICATION</scope>
</reference>
<sequence length="425" mass="48971">MLRILRNASVHYPLLRRLLKHFYVARNAHLTIDIIDSSLADGDIAQLIDLKINEADETEFDNVYYAINDDSNHLPNPELYIIINGQPTKSNNVWRSLVDVNKIKAALRKLKEINWLYRNVDDDSIDESSKNVIQVVSNTTCKMLEKANDQDLEGLSAYTIRNLDSKIATGSDISQYKLMNVKEAPIDNRQEHLDLLCFPTLFPTGQYGEHHPRQSYPAQTLSFSEYIKSRLLNKDSRFRRNHSYCLHYYGLKINKALKIGIYNLLKTSRGNVGQTVAEILEKINVLDEEFEGNLSTMLAPIRGTNQYWFRVKGEVKAMIAEYGSPTLFLTLSCAEYDSADIAQYLRKDFFNIVILQRGVLGKVEQYYVKKEYQMRGAPHYHILLWIENAPVVGIDRPEEVCSFIQDRIACHIPDNQYEIVFASMM</sequence>
<dbReference type="eggNOG" id="KOG0987">
    <property type="taxonomic scope" value="Eukaryota"/>
</dbReference>
<proteinExistence type="predicted"/>
<dbReference type="InterPro" id="IPR025476">
    <property type="entry name" value="Helitron_helicase-like"/>
</dbReference>
<feature type="domain" description="Helitron helicase-like" evidence="1">
    <location>
        <begin position="348"/>
        <end position="384"/>
    </location>
</feature>
<dbReference type="STRING" id="400682.A0A1X7U1U9"/>
<evidence type="ECO:0000313" key="2">
    <source>
        <dbReference type="EnsemblMetazoa" id="Aqu2.1.21842_001"/>
    </source>
</evidence>
<name>A0A1X7U1U9_AMPQE</name>